<comment type="caution">
    <text evidence="4">The sequence shown here is derived from an EMBL/GenBank/DDBJ whole genome shotgun (WGS) entry which is preliminary data.</text>
</comment>
<evidence type="ECO:0000256" key="2">
    <source>
        <dbReference type="ARBA" id="ARBA00022801"/>
    </source>
</evidence>
<evidence type="ECO:0000259" key="3">
    <source>
        <dbReference type="Pfam" id="PF00149"/>
    </source>
</evidence>
<dbReference type="Proteomes" id="UP000461585">
    <property type="component" value="Unassembled WGS sequence"/>
</dbReference>
<reference evidence="4 5" key="1">
    <citation type="submission" date="2020-01" db="EMBL/GenBank/DDBJ databases">
        <title>Anaeroalcalibacter tamaniensis gen. nov., sp. nov., moderately halophilic strictly anaerobic fermenter bacterium from mud volcano of Taman peninsula.</title>
        <authorList>
            <person name="Frolova A."/>
            <person name="Merkel A.Y."/>
            <person name="Slobodkin A.I."/>
        </authorList>
    </citation>
    <scope>NUCLEOTIDE SEQUENCE [LARGE SCALE GENOMIC DNA]</scope>
    <source>
        <strain evidence="4 5">F-3ap</strain>
    </source>
</reference>
<keyword evidence="2" id="KW-0378">Hydrolase</keyword>
<organism evidence="4 5">
    <name type="scientific">Anaerotalea alkaliphila</name>
    <dbReference type="NCBI Taxonomy" id="2662126"/>
    <lineage>
        <taxon>Bacteria</taxon>
        <taxon>Bacillati</taxon>
        <taxon>Bacillota</taxon>
        <taxon>Clostridia</taxon>
        <taxon>Eubacteriales</taxon>
        <taxon>Anaerotalea</taxon>
    </lineage>
</organism>
<proteinExistence type="predicted"/>
<evidence type="ECO:0000256" key="1">
    <source>
        <dbReference type="ARBA" id="ARBA00022723"/>
    </source>
</evidence>
<dbReference type="SUPFAM" id="SSF56300">
    <property type="entry name" value="Metallo-dependent phosphatases"/>
    <property type="match status" value="1"/>
</dbReference>
<dbReference type="EMBL" id="JAAEEH010000003">
    <property type="protein sequence ID" value="NDL66477.1"/>
    <property type="molecule type" value="Genomic_DNA"/>
</dbReference>
<dbReference type="GO" id="GO:0009245">
    <property type="term" value="P:lipid A biosynthetic process"/>
    <property type="evidence" value="ECO:0007669"/>
    <property type="project" value="TreeGrafter"/>
</dbReference>
<keyword evidence="5" id="KW-1185">Reference proteome</keyword>
<sequence>MRRPAVSNKRPVLAVSLLVFLVLALWHGPVTRRHVVETDSPHIKSPVRIVLVTDLHSHIYGTGQGKLLERIAREEPDLLVLAGDIADDVAPDLGTVLFLEGIKGMAPTFYVTGNHEWWRPDVEAVKDLFASHGVRVLSQETATLKVGESLLGISGIEDLEILRLGKGTDPDSLQELMAPLAKRPMEGYQILAAHRPEGIRTYRGYGFDLVLSGHAHGGQWRIPLLLNGLYAPNQGFLPPYAGGIYRHGTTTHVVSRGLAFNPRLPRIFNPAEVVLVELVPVP</sequence>
<dbReference type="RefSeq" id="WP_162369207.1">
    <property type="nucleotide sequence ID" value="NZ_JAAEEH010000003.1"/>
</dbReference>
<dbReference type="GO" id="GO:0046872">
    <property type="term" value="F:metal ion binding"/>
    <property type="evidence" value="ECO:0007669"/>
    <property type="project" value="UniProtKB-KW"/>
</dbReference>
<evidence type="ECO:0000313" key="4">
    <source>
        <dbReference type="EMBL" id="NDL66477.1"/>
    </source>
</evidence>
<accession>A0A7X5HTN8</accession>
<dbReference type="GO" id="GO:0008758">
    <property type="term" value="F:UDP-2,3-diacylglucosamine hydrolase activity"/>
    <property type="evidence" value="ECO:0007669"/>
    <property type="project" value="TreeGrafter"/>
</dbReference>
<feature type="domain" description="Calcineurin-like phosphoesterase" evidence="3">
    <location>
        <begin position="48"/>
        <end position="217"/>
    </location>
</feature>
<name>A0A7X5HTN8_9FIRM</name>
<dbReference type="GO" id="GO:0016020">
    <property type="term" value="C:membrane"/>
    <property type="evidence" value="ECO:0007669"/>
    <property type="project" value="GOC"/>
</dbReference>
<gene>
    <name evidence="4" type="ORF">GXN74_01780</name>
</gene>
<dbReference type="InterPro" id="IPR004843">
    <property type="entry name" value="Calcineurin-like_PHP"/>
</dbReference>
<dbReference type="Gene3D" id="3.60.21.10">
    <property type="match status" value="1"/>
</dbReference>
<keyword evidence="1" id="KW-0479">Metal-binding</keyword>
<evidence type="ECO:0000313" key="5">
    <source>
        <dbReference type="Proteomes" id="UP000461585"/>
    </source>
</evidence>
<dbReference type="PANTHER" id="PTHR31302">
    <property type="entry name" value="TRANSMEMBRANE PROTEIN WITH METALLOPHOSPHOESTERASE DOMAIN-RELATED"/>
    <property type="match status" value="1"/>
</dbReference>
<dbReference type="InterPro" id="IPR051158">
    <property type="entry name" value="Metallophosphoesterase_sf"/>
</dbReference>
<protein>
    <submittedName>
        <fullName evidence="4">Metallophosphoesterase</fullName>
    </submittedName>
</protein>
<dbReference type="PANTHER" id="PTHR31302:SF31">
    <property type="entry name" value="PHOSPHODIESTERASE YAEI"/>
    <property type="match status" value="1"/>
</dbReference>
<dbReference type="AlphaFoldDB" id="A0A7X5HTN8"/>
<dbReference type="InterPro" id="IPR029052">
    <property type="entry name" value="Metallo-depent_PP-like"/>
</dbReference>
<dbReference type="Pfam" id="PF00149">
    <property type="entry name" value="Metallophos"/>
    <property type="match status" value="1"/>
</dbReference>